<gene>
    <name evidence="1" type="ORF">RS694_10620</name>
</gene>
<sequence>MSAVGRQSDLSEFCFGSIFDDCASLIKDSYQPMTAAHFDEQLAAKLPARTRAPMSALAQAGQ</sequence>
<proteinExistence type="predicted"/>
<dbReference type="STRING" id="1484693.RS694_10620"/>
<organism evidence="1 2">
    <name type="scientific">Rhodoferax saidenbachensis</name>
    <dbReference type="NCBI Taxonomy" id="1484693"/>
    <lineage>
        <taxon>Bacteria</taxon>
        <taxon>Pseudomonadati</taxon>
        <taxon>Pseudomonadota</taxon>
        <taxon>Betaproteobacteria</taxon>
        <taxon>Burkholderiales</taxon>
        <taxon>Comamonadaceae</taxon>
        <taxon>Rhodoferax</taxon>
    </lineage>
</organism>
<evidence type="ECO:0000313" key="1">
    <source>
        <dbReference type="EMBL" id="APW42941.1"/>
    </source>
</evidence>
<evidence type="ECO:0000313" key="2">
    <source>
        <dbReference type="Proteomes" id="UP000186110"/>
    </source>
</evidence>
<dbReference type="AlphaFoldDB" id="A0A1P8KAB1"/>
<keyword evidence="2" id="KW-1185">Reference proteome</keyword>
<dbReference type="EMBL" id="CP019239">
    <property type="protein sequence ID" value="APW42941.1"/>
    <property type="molecule type" value="Genomic_DNA"/>
</dbReference>
<dbReference type="KEGG" id="rsb:RS694_10620"/>
<reference evidence="1 2" key="1">
    <citation type="submission" date="2017-01" db="EMBL/GenBank/DDBJ databases">
        <authorList>
            <person name="Mah S.A."/>
            <person name="Swanson W.J."/>
            <person name="Moy G.W."/>
            <person name="Vacquier V.D."/>
        </authorList>
    </citation>
    <scope>NUCLEOTIDE SEQUENCE [LARGE SCALE GENOMIC DNA]</scope>
    <source>
        <strain evidence="1 2">DSM 22694</strain>
    </source>
</reference>
<dbReference type="Proteomes" id="UP000186110">
    <property type="component" value="Chromosome"/>
</dbReference>
<accession>A0A1P8KAB1</accession>
<name>A0A1P8KAB1_9BURK</name>
<protein>
    <submittedName>
        <fullName evidence="1">Uncharacterized protein</fullName>
    </submittedName>
</protein>